<dbReference type="Proteomes" id="UP001177744">
    <property type="component" value="Unassembled WGS sequence"/>
</dbReference>
<evidence type="ECO:0000256" key="6">
    <source>
        <dbReference type="ARBA" id="ARBA00022490"/>
    </source>
</evidence>
<dbReference type="CDD" id="cd20521">
    <property type="entry name" value="CYCLIN_CCNF_rpt1"/>
    <property type="match status" value="1"/>
</dbReference>
<evidence type="ECO:0000256" key="12">
    <source>
        <dbReference type="ARBA" id="ARBA00023242"/>
    </source>
</evidence>
<dbReference type="GO" id="GO:0048471">
    <property type="term" value="C:perinuclear region of cytoplasm"/>
    <property type="evidence" value="ECO:0007669"/>
    <property type="project" value="UniProtKB-SubCell"/>
</dbReference>
<evidence type="ECO:0000256" key="4">
    <source>
        <dbReference type="ARBA" id="ARBA00006955"/>
    </source>
</evidence>
<dbReference type="GO" id="GO:0005634">
    <property type="term" value="C:nucleus"/>
    <property type="evidence" value="ECO:0007669"/>
    <property type="project" value="UniProtKB-SubCell"/>
</dbReference>
<evidence type="ECO:0000256" key="2">
    <source>
        <dbReference type="ARBA" id="ARBA00004123"/>
    </source>
</evidence>
<keyword evidence="8" id="KW-0498">Mitosis</keyword>
<dbReference type="InterPro" id="IPR006671">
    <property type="entry name" value="Cyclin_N"/>
</dbReference>
<feature type="compositionally biased region" description="Polar residues" evidence="16">
    <location>
        <begin position="646"/>
        <end position="662"/>
    </location>
</feature>
<evidence type="ECO:0000256" key="3">
    <source>
        <dbReference type="ARBA" id="ARBA00004556"/>
    </source>
</evidence>
<feature type="region of interest" description="Disordered" evidence="16">
    <location>
        <begin position="493"/>
        <end position="519"/>
    </location>
</feature>
<feature type="domain" description="Cyclin-like" evidence="17">
    <location>
        <begin position="244"/>
        <end position="328"/>
    </location>
</feature>
<evidence type="ECO:0000256" key="9">
    <source>
        <dbReference type="ARBA" id="ARBA00022786"/>
    </source>
</evidence>
<dbReference type="PANTHER" id="PTHR10177">
    <property type="entry name" value="CYCLINS"/>
    <property type="match status" value="1"/>
</dbReference>
<evidence type="ECO:0000256" key="10">
    <source>
        <dbReference type="ARBA" id="ARBA00023127"/>
    </source>
</evidence>
<dbReference type="EMBL" id="JAULJE010000003">
    <property type="protein sequence ID" value="KAK1344715.1"/>
    <property type="molecule type" value="Genomic_DNA"/>
</dbReference>
<dbReference type="Gene3D" id="1.10.472.10">
    <property type="entry name" value="Cyclin-like"/>
    <property type="match status" value="2"/>
</dbReference>
<dbReference type="Pfam" id="PF02984">
    <property type="entry name" value="Cyclin_C"/>
    <property type="match status" value="1"/>
</dbReference>
<name>A0AA40LT16_CNENI</name>
<evidence type="ECO:0000256" key="11">
    <source>
        <dbReference type="ARBA" id="ARBA00023212"/>
    </source>
</evidence>
<feature type="domain" description="Cyclin C-terminal" evidence="18">
    <location>
        <begin position="337"/>
        <end position="460"/>
    </location>
</feature>
<evidence type="ECO:0000313" key="19">
    <source>
        <dbReference type="EMBL" id="KAK1344715.1"/>
    </source>
</evidence>
<evidence type="ECO:0000256" key="16">
    <source>
        <dbReference type="SAM" id="MobiDB-lite"/>
    </source>
</evidence>
<protein>
    <recommendedName>
        <fullName evidence="5">Cyclin-F</fullName>
    </recommendedName>
</protein>
<reference evidence="19" key="1">
    <citation type="submission" date="2023-06" db="EMBL/GenBank/DDBJ databases">
        <title>Reference genome for the Northern bat (Eptesicus nilssonii), a most northern bat species.</title>
        <authorList>
            <person name="Laine V.N."/>
            <person name="Pulliainen A.T."/>
            <person name="Lilley T.M."/>
        </authorList>
    </citation>
    <scope>NUCLEOTIDE SEQUENCE</scope>
    <source>
        <strain evidence="19">BLF_Eptnil</strain>
        <tissue evidence="19">Kidney</tissue>
    </source>
</reference>
<dbReference type="SMART" id="SM00385">
    <property type="entry name" value="CYCLIN"/>
    <property type="match status" value="2"/>
</dbReference>
<dbReference type="InterPro" id="IPR004367">
    <property type="entry name" value="Cyclin_C-dom"/>
</dbReference>
<keyword evidence="12" id="KW-0539">Nucleus</keyword>
<evidence type="ECO:0000256" key="13">
    <source>
        <dbReference type="ARBA" id="ARBA00023306"/>
    </source>
</evidence>
<dbReference type="PROSITE" id="PS00292">
    <property type="entry name" value="CYCLINS"/>
    <property type="match status" value="1"/>
</dbReference>
<dbReference type="InterPro" id="IPR039361">
    <property type="entry name" value="Cyclin"/>
</dbReference>
<evidence type="ECO:0000256" key="7">
    <source>
        <dbReference type="ARBA" id="ARBA00022618"/>
    </source>
</evidence>
<dbReference type="InterPro" id="IPR036915">
    <property type="entry name" value="Cyclin-like_sf"/>
</dbReference>
<comment type="subunit">
    <text evidence="14">Component of the SCF(CCNF) complex consisting of CUL1, RBX1, SKP1 and CCNF. Interacts with SKP1. Interacts with CUL1. Interacts with CCNB1; interaction is required for nuclear localization of CCNB1. Interacts with CCP110; this interaction leads to CCP110 ubiquitination and degradation via the proteasome pathway. Interacts (via the Cyclin N-terminal domain) with MYBL2/BMYB. Interacts with FZR1/CDH1 (via N-terminus). Interacts with RRM2 (via Cy motif and when phosphorylated at 'Thr-33'); the interaction occurs exclusively in G2 and early M. Interacts with CDC6 (via Cy motif); the interaction takes place during G2 and M phase.</text>
</comment>
<evidence type="ECO:0000259" key="17">
    <source>
        <dbReference type="SMART" id="SM00385"/>
    </source>
</evidence>
<dbReference type="FunFam" id="1.10.472.10:FF:000055">
    <property type="entry name" value="Cyclin F"/>
    <property type="match status" value="1"/>
</dbReference>
<feature type="region of interest" description="Disordered" evidence="16">
    <location>
        <begin position="603"/>
        <end position="712"/>
    </location>
</feature>
<comment type="similarity">
    <text evidence="4">Belongs to the cyclin family. Cyclin AB subfamily.</text>
</comment>
<gene>
    <name evidence="19" type="ORF">QTO34_013413</name>
</gene>
<proteinExistence type="inferred from homology"/>
<dbReference type="GO" id="GO:0051301">
    <property type="term" value="P:cell division"/>
    <property type="evidence" value="ECO:0007669"/>
    <property type="project" value="UniProtKB-KW"/>
</dbReference>
<feature type="domain" description="Cyclin-like" evidence="17">
    <location>
        <begin position="334"/>
        <end position="423"/>
    </location>
</feature>
<evidence type="ECO:0000256" key="15">
    <source>
        <dbReference type="RuleBase" id="RU000383"/>
    </source>
</evidence>
<organism evidence="19 20">
    <name type="scientific">Cnephaeus nilssonii</name>
    <name type="common">Northern bat</name>
    <name type="synonym">Eptesicus nilssonii</name>
    <dbReference type="NCBI Taxonomy" id="3371016"/>
    <lineage>
        <taxon>Eukaryota</taxon>
        <taxon>Metazoa</taxon>
        <taxon>Chordata</taxon>
        <taxon>Craniata</taxon>
        <taxon>Vertebrata</taxon>
        <taxon>Euteleostomi</taxon>
        <taxon>Mammalia</taxon>
        <taxon>Eutheria</taxon>
        <taxon>Laurasiatheria</taxon>
        <taxon>Chiroptera</taxon>
        <taxon>Yangochiroptera</taxon>
        <taxon>Vespertilionidae</taxon>
        <taxon>Cnephaeus</taxon>
    </lineage>
</organism>
<evidence type="ECO:0000259" key="18">
    <source>
        <dbReference type="SMART" id="SM01332"/>
    </source>
</evidence>
<keyword evidence="13" id="KW-0131">Cell cycle</keyword>
<dbReference type="GO" id="GO:0005814">
    <property type="term" value="C:centriole"/>
    <property type="evidence" value="ECO:0007669"/>
    <property type="project" value="UniProtKB-SubCell"/>
</dbReference>
<evidence type="ECO:0000256" key="5">
    <source>
        <dbReference type="ARBA" id="ARBA00019493"/>
    </source>
</evidence>
<dbReference type="AlphaFoldDB" id="A0AA40LT16"/>
<keyword evidence="10 15" id="KW-0195">Cyclin</keyword>
<dbReference type="SMART" id="SM01332">
    <property type="entry name" value="Cyclin_C"/>
    <property type="match status" value="1"/>
</dbReference>
<keyword evidence="7" id="KW-0132">Cell division</keyword>
<dbReference type="SUPFAM" id="SSF47954">
    <property type="entry name" value="Cyclin-like"/>
    <property type="match status" value="2"/>
</dbReference>
<feature type="compositionally biased region" description="Low complexity" evidence="16">
    <location>
        <begin position="626"/>
        <end position="645"/>
    </location>
</feature>
<dbReference type="InterPro" id="IPR013763">
    <property type="entry name" value="Cyclin-like_dom"/>
</dbReference>
<dbReference type="GO" id="GO:0010826">
    <property type="term" value="P:negative regulation of centrosome duplication"/>
    <property type="evidence" value="ECO:0007669"/>
    <property type="project" value="UniProtKB-ARBA"/>
</dbReference>
<keyword evidence="11" id="KW-0206">Cytoskeleton</keyword>
<keyword evidence="6" id="KW-0963">Cytoplasm</keyword>
<keyword evidence="9" id="KW-0833">Ubl conjugation pathway</keyword>
<dbReference type="Pfam" id="PF00134">
    <property type="entry name" value="Cyclin_N"/>
    <property type="match status" value="1"/>
</dbReference>
<sequence length="712" mass="79279">MAFCWGHPCRSICALPPEVPGGQPCQRVGCASFQELWPSPRNLKLFESGLGILDVHKRSWRTFTFVLETSLRYVLSASTVSVSDEARAEVNGLKAAHYFSLAERLNVSAAPFIWLFIRPPWSVTGSCCKAVVHESLRAECQLQRAHRASILHCLGRVLNLFEMSDPGRCLHNFRKLRDYAAKGCWEAQLSLAKACANGNQLGLEVKASNEIVCQLFQASHAANKQEVFSVQKGLNDTMRYILIDWLVEVATMKDFTSLCLHLTVECVDRYLRRRLVPRYRLQLLGIACMVICTRFINKEILTIREAVWLTDNTYKYEDLVRMMGEIISALEGKIRVPTVVDYKDILLTLIPMPPRTQHLCSFLCELSLLHTSLAAYSPARLAAAALLLARLTHGQTQPWSTQLWDLTGFSCEDLIPCVLSLHQKCFHDDVPKDYRQVSLTAVKQRFEDKRYQEISQEEVLSYSQVCAALGVKQESPEPTSFLSSGDLHTFLSSPARKTKRKRENSLQEDRGSFVTTPTAELSSQEETLLGSFLDWNLDYCSGYEGDQESEGEKEGDVTAPSGVLDVTVVYLNPEEHCGQESSDEEACLEDEGCQDLHAMVPSTQTPRALGPKPPLCGSRELGKDITTSGYSSVSSVSPTNSVNGGPPQSTSAHSPGSDSNTLHCHHHARKSCLQCRPSSSPESSVPRQEVKRKNLSAPSKEEQDTNLGFLEL</sequence>
<accession>A0AA40LT16</accession>
<evidence type="ECO:0000313" key="20">
    <source>
        <dbReference type="Proteomes" id="UP001177744"/>
    </source>
</evidence>
<feature type="compositionally biased region" description="Low complexity" evidence="16">
    <location>
        <begin position="677"/>
        <end position="686"/>
    </location>
</feature>
<dbReference type="FunFam" id="1.10.472.10:FF:000038">
    <property type="entry name" value="Cyclin F"/>
    <property type="match status" value="1"/>
</dbReference>
<evidence type="ECO:0000256" key="14">
    <source>
        <dbReference type="ARBA" id="ARBA00064437"/>
    </source>
</evidence>
<evidence type="ECO:0000256" key="1">
    <source>
        <dbReference type="ARBA" id="ARBA00004114"/>
    </source>
</evidence>
<dbReference type="InterPro" id="IPR048258">
    <property type="entry name" value="Cyclins_cyclin-box"/>
</dbReference>
<keyword evidence="20" id="KW-1185">Reference proteome</keyword>
<comment type="caution">
    <text evidence="19">The sequence shown here is derived from an EMBL/GenBank/DDBJ whole genome shotgun (WGS) entry which is preliminary data.</text>
</comment>
<dbReference type="CDD" id="cd20522">
    <property type="entry name" value="CYCLIN_CCNF_rpt2"/>
    <property type="match status" value="1"/>
</dbReference>
<evidence type="ECO:0000256" key="8">
    <source>
        <dbReference type="ARBA" id="ARBA00022776"/>
    </source>
</evidence>
<comment type="subcellular location">
    <subcellularLocation>
        <location evidence="1">Cytoplasm</location>
        <location evidence="1">Cytoskeleton</location>
        <location evidence="1">Microtubule organizing center</location>
        <location evidence="1">Centrosome</location>
        <location evidence="1">Centriole</location>
    </subcellularLocation>
    <subcellularLocation>
        <location evidence="3">Cytoplasm</location>
        <location evidence="3">Perinuclear region</location>
    </subcellularLocation>
    <subcellularLocation>
        <location evidence="2">Nucleus</location>
    </subcellularLocation>
</comment>